<dbReference type="EMBL" id="VSRR010030696">
    <property type="protein sequence ID" value="MPC70184.1"/>
    <property type="molecule type" value="Genomic_DNA"/>
</dbReference>
<name>A0A5B7HNQ8_PORTR</name>
<keyword evidence="2" id="KW-1185">Reference proteome</keyword>
<dbReference type="Proteomes" id="UP000324222">
    <property type="component" value="Unassembled WGS sequence"/>
</dbReference>
<gene>
    <name evidence="1" type="ORF">E2C01_064425</name>
</gene>
<dbReference type="AlphaFoldDB" id="A0A5B7HNQ8"/>
<accession>A0A5B7HNQ8</accession>
<organism evidence="1 2">
    <name type="scientific">Portunus trituberculatus</name>
    <name type="common">Swimming crab</name>
    <name type="synonym">Neptunus trituberculatus</name>
    <dbReference type="NCBI Taxonomy" id="210409"/>
    <lineage>
        <taxon>Eukaryota</taxon>
        <taxon>Metazoa</taxon>
        <taxon>Ecdysozoa</taxon>
        <taxon>Arthropoda</taxon>
        <taxon>Crustacea</taxon>
        <taxon>Multicrustacea</taxon>
        <taxon>Malacostraca</taxon>
        <taxon>Eumalacostraca</taxon>
        <taxon>Eucarida</taxon>
        <taxon>Decapoda</taxon>
        <taxon>Pleocyemata</taxon>
        <taxon>Brachyura</taxon>
        <taxon>Eubrachyura</taxon>
        <taxon>Portunoidea</taxon>
        <taxon>Portunidae</taxon>
        <taxon>Portuninae</taxon>
        <taxon>Portunus</taxon>
    </lineage>
</organism>
<protein>
    <submittedName>
        <fullName evidence="1">Uncharacterized protein</fullName>
    </submittedName>
</protein>
<reference evidence="1 2" key="1">
    <citation type="submission" date="2019-05" db="EMBL/GenBank/DDBJ databases">
        <title>Another draft genome of Portunus trituberculatus and its Hox gene families provides insights of decapod evolution.</title>
        <authorList>
            <person name="Jeong J.-H."/>
            <person name="Song I."/>
            <person name="Kim S."/>
            <person name="Choi T."/>
            <person name="Kim D."/>
            <person name="Ryu S."/>
            <person name="Kim W."/>
        </authorList>
    </citation>
    <scope>NUCLEOTIDE SEQUENCE [LARGE SCALE GENOMIC DNA]</scope>
    <source>
        <tissue evidence="1">Muscle</tissue>
    </source>
</reference>
<sequence length="138" mass="15270">MSPHLLPSSHHLTTTSPTSPTSLGYLPAIFSASPYLHLPIILPPSHRLLATSQHLPYFDQTTLSSHYFPFHLPSPSLDHHLSATSPIPSWPPSHRITTTITIFLTVSPSPVQHRHLPSRHVPGAFPVPSDFLHCSAYR</sequence>
<proteinExistence type="predicted"/>
<comment type="caution">
    <text evidence="1">The sequence shown here is derived from an EMBL/GenBank/DDBJ whole genome shotgun (WGS) entry which is preliminary data.</text>
</comment>
<evidence type="ECO:0000313" key="1">
    <source>
        <dbReference type="EMBL" id="MPC70184.1"/>
    </source>
</evidence>
<evidence type="ECO:0000313" key="2">
    <source>
        <dbReference type="Proteomes" id="UP000324222"/>
    </source>
</evidence>